<dbReference type="EMBL" id="MNCJ02000325">
    <property type="protein sequence ID" value="KAF5787743.1"/>
    <property type="molecule type" value="Genomic_DNA"/>
</dbReference>
<accession>A0A9K3HZB9</accession>
<evidence type="ECO:0000313" key="3">
    <source>
        <dbReference type="Proteomes" id="UP000215914"/>
    </source>
</evidence>
<dbReference type="Proteomes" id="UP000215914">
    <property type="component" value="Unassembled WGS sequence"/>
</dbReference>
<name>A0A9K3HZB9_HELAN</name>
<dbReference type="AlphaFoldDB" id="A0A9K3HZB9"/>
<keyword evidence="3" id="KW-1185">Reference proteome</keyword>
<feature type="region of interest" description="Disordered" evidence="1">
    <location>
        <begin position="28"/>
        <end position="65"/>
    </location>
</feature>
<sequence>MVLKSKLWLEKQWSKSEPLDLNLFSQNKQSNCRSSSSPSSPSAVQSSQFCSSSSSSTSSSSSMSCMLFNSSSLSSIAVSRFL</sequence>
<feature type="compositionally biased region" description="Low complexity" evidence="1">
    <location>
        <begin position="30"/>
        <end position="65"/>
    </location>
</feature>
<reference evidence="2" key="2">
    <citation type="submission" date="2020-06" db="EMBL/GenBank/DDBJ databases">
        <title>Helianthus annuus Genome sequencing and assembly Release 2.</title>
        <authorList>
            <person name="Gouzy J."/>
            <person name="Langlade N."/>
            <person name="Munos S."/>
        </authorList>
    </citation>
    <scope>NUCLEOTIDE SEQUENCE</scope>
    <source>
        <tissue evidence="2">Leaves</tissue>
    </source>
</reference>
<proteinExistence type="predicted"/>
<comment type="caution">
    <text evidence="2">The sequence shown here is derived from an EMBL/GenBank/DDBJ whole genome shotgun (WGS) entry which is preliminary data.</text>
</comment>
<protein>
    <submittedName>
        <fullName evidence="2">Uncharacterized protein</fullName>
    </submittedName>
</protein>
<gene>
    <name evidence="2" type="ORF">HanXRQr2_Chr10g0456291</name>
</gene>
<evidence type="ECO:0000256" key="1">
    <source>
        <dbReference type="SAM" id="MobiDB-lite"/>
    </source>
</evidence>
<reference evidence="2" key="1">
    <citation type="journal article" date="2017" name="Nature">
        <title>The sunflower genome provides insights into oil metabolism, flowering and Asterid evolution.</title>
        <authorList>
            <person name="Badouin H."/>
            <person name="Gouzy J."/>
            <person name="Grassa C.J."/>
            <person name="Murat F."/>
            <person name="Staton S.E."/>
            <person name="Cottret L."/>
            <person name="Lelandais-Briere C."/>
            <person name="Owens G.L."/>
            <person name="Carrere S."/>
            <person name="Mayjonade B."/>
            <person name="Legrand L."/>
            <person name="Gill N."/>
            <person name="Kane N.C."/>
            <person name="Bowers J.E."/>
            <person name="Hubner S."/>
            <person name="Bellec A."/>
            <person name="Berard A."/>
            <person name="Berges H."/>
            <person name="Blanchet N."/>
            <person name="Boniface M.C."/>
            <person name="Brunel D."/>
            <person name="Catrice O."/>
            <person name="Chaidir N."/>
            <person name="Claudel C."/>
            <person name="Donnadieu C."/>
            <person name="Faraut T."/>
            <person name="Fievet G."/>
            <person name="Helmstetter N."/>
            <person name="King M."/>
            <person name="Knapp S.J."/>
            <person name="Lai Z."/>
            <person name="Le Paslier M.C."/>
            <person name="Lippi Y."/>
            <person name="Lorenzon L."/>
            <person name="Mandel J.R."/>
            <person name="Marage G."/>
            <person name="Marchand G."/>
            <person name="Marquand E."/>
            <person name="Bret-Mestries E."/>
            <person name="Morien E."/>
            <person name="Nambeesan S."/>
            <person name="Nguyen T."/>
            <person name="Pegot-Espagnet P."/>
            <person name="Pouilly N."/>
            <person name="Raftis F."/>
            <person name="Sallet E."/>
            <person name="Schiex T."/>
            <person name="Thomas J."/>
            <person name="Vandecasteele C."/>
            <person name="Vares D."/>
            <person name="Vear F."/>
            <person name="Vautrin S."/>
            <person name="Crespi M."/>
            <person name="Mangin B."/>
            <person name="Burke J.M."/>
            <person name="Salse J."/>
            <person name="Munos S."/>
            <person name="Vincourt P."/>
            <person name="Rieseberg L.H."/>
            <person name="Langlade N.B."/>
        </authorList>
    </citation>
    <scope>NUCLEOTIDE SEQUENCE</scope>
    <source>
        <tissue evidence="2">Leaves</tissue>
    </source>
</reference>
<dbReference type="Gramene" id="mRNA:HanXRQr2_Chr10g0456291">
    <property type="protein sequence ID" value="CDS:HanXRQr2_Chr10g0456291.1"/>
    <property type="gene ID" value="HanXRQr2_Chr10g0456291"/>
</dbReference>
<organism evidence="2 3">
    <name type="scientific">Helianthus annuus</name>
    <name type="common">Common sunflower</name>
    <dbReference type="NCBI Taxonomy" id="4232"/>
    <lineage>
        <taxon>Eukaryota</taxon>
        <taxon>Viridiplantae</taxon>
        <taxon>Streptophyta</taxon>
        <taxon>Embryophyta</taxon>
        <taxon>Tracheophyta</taxon>
        <taxon>Spermatophyta</taxon>
        <taxon>Magnoliopsida</taxon>
        <taxon>eudicotyledons</taxon>
        <taxon>Gunneridae</taxon>
        <taxon>Pentapetalae</taxon>
        <taxon>asterids</taxon>
        <taxon>campanulids</taxon>
        <taxon>Asterales</taxon>
        <taxon>Asteraceae</taxon>
        <taxon>Asteroideae</taxon>
        <taxon>Heliantheae alliance</taxon>
        <taxon>Heliantheae</taxon>
        <taxon>Helianthus</taxon>
    </lineage>
</organism>
<evidence type="ECO:0000313" key="2">
    <source>
        <dbReference type="EMBL" id="KAF5787743.1"/>
    </source>
</evidence>